<gene>
    <name evidence="1" type="ORF">CKO40_23780</name>
</gene>
<dbReference type="Pfam" id="PF05593">
    <property type="entry name" value="RHS_repeat"/>
    <property type="match status" value="3"/>
</dbReference>
<dbReference type="PANTHER" id="PTHR32305:SF15">
    <property type="entry name" value="PROTEIN RHSA-RELATED"/>
    <property type="match status" value="1"/>
</dbReference>
<dbReference type="InterPro" id="IPR006530">
    <property type="entry name" value="YD"/>
</dbReference>
<comment type="caution">
    <text evidence="1">The sequence shown here is derived from an EMBL/GenBank/DDBJ whole genome shotgun (WGS) entry which is preliminary data.</text>
</comment>
<dbReference type="InterPro" id="IPR031325">
    <property type="entry name" value="RHS_repeat"/>
</dbReference>
<sequence length="206" mass="22497">AMGNLTATTNPDNFTVGFTHDPLGRVRSAFDEEGREARRTLDVLGRMRALIDPNGNAETFTYHGPEQDARLEQSCDALARCTTFDYDANGNVTVLTDNAGHTTLTTYDALDRPVRIVEPAYDDPTLGTVRPVTVYVYDTLGNLTQIRAGHTDASGTNPGADVLTTQQIATYDDWGRTLTETDALGRTTRYTPNVHGDLVRIEDAEG</sequence>
<dbReference type="EMBL" id="NRSJ01000135">
    <property type="protein sequence ID" value="MBK1707457.1"/>
    <property type="molecule type" value="Genomic_DNA"/>
</dbReference>
<feature type="non-terminal residue" evidence="1">
    <location>
        <position position="1"/>
    </location>
</feature>
<dbReference type="AlphaFoldDB" id="A0AAJ0UBT6"/>
<name>A0AAJ0UBT6_9GAMM</name>
<dbReference type="InterPro" id="IPR050708">
    <property type="entry name" value="T6SS_VgrG/RHS"/>
</dbReference>
<reference evidence="1" key="2">
    <citation type="journal article" date="2020" name="Microorganisms">
        <title>Osmotic Adaptation and Compatible Solute Biosynthesis of Phototrophic Bacteria as Revealed from Genome Analyses.</title>
        <authorList>
            <person name="Imhoff J.F."/>
            <person name="Rahn T."/>
            <person name="Kunzel S."/>
            <person name="Keller A."/>
            <person name="Neulinger S.C."/>
        </authorList>
    </citation>
    <scope>NUCLEOTIDE SEQUENCE</scope>
    <source>
        <strain evidence="1">DSM 11080</strain>
    </source>
</reference>
<organism evidence="1 2">
    <name type="scientific">Halochromatium glycolicum</name>
    <dbReference type="NCBI Taxonomy" id="85075"/>
    <lineage>
        <taxon>Bacteria</taxon>
        <taxon>Pseudomonadati</taxon>
        <taxon>Pseudomonadota</taxon>
        <taxon>Gammaproteobacteria</taxon>
        <taxon>Chromatiales</taxon>
        <taxon>Chromatiaceae</taxon>
        <taxon>Halochromatium</taxon>
    </lineage>
</organism>
<proteinExistence type="predicted"/>
<protein>
    <recommendedName>
        <fullName evidence="3">YD repeat-containing protein</fullName>
    </recommendedName>
</protein>
<dbReference type="NCBIfam" id="TIGR01643">
    <property type="entry name" value="YD_repeat_2x"/>
    <property type="match status" value="5"/>
</dbReference>
<accession>A0AAJ0UBT6</accession>
<evidence type="ECO:0000313" key="2">
    <source>
        <dbReference type="Proteomes" id="UP001296776"/>
    </source>
</evidence>
<evidence type="ECO:0008006" key="3">
    <source>
        <dbReference type="Google" id="ProtNLM"/>
    </source>
</evidence>
<reference evidence="1" key="1">
    <citation type="submission" date="2017-08" db="EMBL/GenBank/DDBJ databases">
        <authorList>
            <person name="Imhoff J.F."/>
            <person name="Rahn T."/>
            <person name="Kuenzel S."/>
            <person name="Neulinger S.C."/>
        </authorList>
    </citation>
    <scope>NUCLEOTIDE SEQUENCE</scope>
    <source>
        <strain evidence="1">DSM 11080</strain>
    </source>
</reference>
<dbReference type="RefSeq" id="WP_200348945.1">
    <property type="nucleotide sequence ID" value="NZ_NRSJ01000135.1"/>
</dbReference>
<dbReference type="PANTHER" id="PTHR32305">
    <property type="match status" value="1"/>
</dbReference>
<dbReference type="Proteomes" id="UP001296776">
    <property type="component" value="Unassembled WGS sequence"/>
</dbReference>
<dbReference type="Gene3D" id="2.180.10.10">
    <property type="entry name" value="RHS repeat-associated core"/>
    <property type="match status" value="1"/>
</dbReference>
<keyword evidence="2" id="KW-1185">Reference proteome</keyword>
<evidence type="ECO:0000313" key="1">
    <source>
        <dbReference type="EMBL" id="MBK1707457.1"/>
    </source>
</evidence>